<keyword evidence="3" id="KW-1185">Reference proteome</keyword>
<evidence type="ECO:0000313" key="2">
    <source>
        <dbReference type="EMBL" id="ODR00058.1"/>
    </source>
</evidence>
<dbReference type="EMBL" id="MIHC01000069">
    <property type="protein sequence ID" value="ODR00058.1"/>
    <property type="molecule type" value="Genomic_DNA"/>
</dbReference>
<protein>
    <submittedName>
        <fullName evidence="2">Uncharacterized protein</fullName>
    </submittedName>
</protein>
<feature type="compositionally biased region" description="Pro residues" evidence="1">
    <location>
        <begin position="123"/>
        <end position="135"/>
    </location>
</feature>
<accession>A0A1E3SER2</accession>
<evidence type="ECO:0000313" key="3">
    <source>
        <dbReference type="Proteomes" id="UP000094224"/>
    </source>
</evidence>
<evidence type="ECO:0000256" key="1">
    <source>
        <dbReference type="SAM" id="MobiDB-lite"/>
    </source>
</evidence>
<feature type="region of interest" description="Disordered" evidence="1">
    <location>
        <begin position="117"/>
        <end position="150"/>
    </location>
</feature>
<feature type="compositionally biased region" description="Polar residues" evidence="1">
    <location>
        <begin position="138"/>
        <end position="150"/>
    </location>
</feature>
<dbReference type="AlphaFoldDB" id="A0A1E3SER2"/>
<name>A0A1E3SER2_9MYCO</name>
<comment type="caution">
    <text evidence="2">The sequence shown here is derived from an EMBL/GenBank/DDBJ whole genome shotgun (WGS) entry which is preliminary data.</text>
</comment>
<organism evidence="2 3">
    <name type="scientific">Mycobacterium sherrisii</name>
    <dbReference type="NCBI Taxonomy" id="243061"/>
    <lineage>
        <taxon>Bacteria</taxon>
        <taxon>Bacillati</taxon>
        <taxon>Actinomycetota</taxon>
        <taxon>Actinomycetes</taxon>
        <taxon>Mycobacteriales</taxon>
        <taxon>Mycobacteriaceae</taxon>
        <taxon>Mycobacterium</taxon>
        <taxon>Mycobacterium simiae complex</taxon>
    </lineage>
</organism>
<dbReference type="Proteomes" id="UP000094224">
    <property type="component" value="Unassembled WGS sequence"/>
</dbReference>
<gene>
    <name evidence="2" type="ORF">BHQ21_24660</name>
</gene>
<proteinExistence type="predicted"/>
<sequence length="150" mass="14821">MQGSLIAARSAFERGEVLIGSTGLSFCDMADVLQVSDEGLQVLAAHCEKVSAQLVAATPLPRVGLPTQATSGAVGAAHAALGGAIVVLARRAQTSAVKSAVAGAEFAMTDTNGAQQAAAIAPSIPPPQAAPPQAGPPTNQNDPNGSDLTV</sequence>
<reference evidence="3" key="1">
    <citation type="submission" date="2016-09" db="EMBL/GenBank/DDBJ databases">
        <authorList>
            <person name="Greninger A.L."/>
            <person name="Jerome K.R."/>
            <person name="Mcnair B."/>
            <person name="Wallis C."/>
            <person name="Fang F."/>
        </authorList>
    </citation>
    <scope>NUCLEOTIDE SEQUENCE [LARGE SCALE GENOMIC DNA]</scope>
    <source>
        <strain evidence="3">BC1_M4</strain>
    </source>
</reference>